<dbReference type="EMBL" id="SNYA01000005">
    <property type="protein sequence ID" value="TDP91338.1"/>
    <property type="molecule type" value="Genomic_DNA"/>
</dbReference>
<name>A0A4V6PVM8_9MICO</name>
<proteinExistence type="predicted"/>
<evidence type="ECO:0000313" key="3">
    <source>
        <dbReference type="Proteomes" id="UP000295601"/>
    </source>
</evidence>
<protein>
    <submittedName>
        <fullName evidence="2">Lysophospholipase L1-like esterase</fullName>
    </submittedName>
</protein>
<feature type="domain" description="SGNH hydrolase-type esterase" evidence="1">
    <location>
        <begin position="22"/>
        <end position="195"/>
    </location>
</feature>
<dbReference type="AlphaFoldDB" id="A0A4V6PVM8"/>
<dbReference type="Gene3D" id="3.40.50.1110">
    <property type="entry name" value="SGNH hydrolase"/>
    <property type="match status" value="1"/>
</dbReference>
<organism evidence="2 3">
    <name type="scientific">Leucobacter luti</name>
    <dbReference type="NCBI Taxonomy" id="340320"/>
    <lineage>
        <taxon>Bacteria</taxon>
        <taxon>Bacillati</taxon>
        <taxon>Actinomycetota</taxon>
        <taxon>Actinomycetes</taxon>
        <taxon>Micrococcales</taxon>
        <taxon>Microbacteriaceae</taxon>
        <taxon>Leucobacter</taxon>
    </lineage>
</organism>
<dbReference type="Pfam" id="PF13472">
    <property type="entry name" value="Lipase_GDSL_2"/>
    <property type="match status" value="1"/>
</dbReference>
<gene>
    <name evidence="2" type="ORF">EDF62_1953</name>
</gene>
<dbReference type="CDD" id="cd01832">
    <property type="entry name" value="SGNH_hydrolase_like_1"/>
    <property type="match status" value="1"/>
</dbReference>
<dbReference type="OrthoDB" id="3465773at2"/>
<evidence type="ECO:0000313" key="2">
    <source>
        <dbReference type="EMBL" id="TDP91338.1"/>
    </source>
</evidence>
<dbReference type="InterPro" id="IPR013830">
    <property type="entry name" value="SGNH_hydro"/>
</dbReference>
<dbReference type="InterPro" id="IPR053140">
    <property type="entry name" value="GDSL_Rv0518-like"/>
</dbReference>
<comment type="caution">
    <text evidence="2">The sequence shown here is derived from an EMBL/GenBank/DDBJ whole genome shotgun (WGS) entry which is preliminary data.</text>
</comment>
<evidence type="ECO:0000259" key="1">
    <source>
        <dbReference type="Pfam" id="PF13472"/>
    </source>
</evidence>
<dbReference type="SUPFAM" id="SSF52266">
    <property type="entry name" value="SGNH hydrolase"/>
    <property type="match status" value="1"/>
</dbReference>
<accession>A0A4V6PVM8</accession>
<reference evidence="2 3" key="1">
    <citation type="submission" date="2019-03" db="EMBL/GenBank/DDBJ databases">
        <title>Genomic analyses of the natural microbiome of Caenorhabditis elegans.</title>
        <authorList>
            <person name="Samuel B."/>
        </authorList>
    </citation>
    <scope>NUCLEOTIDE SEQUENCE [LARGE SCALE GENOMIC DNA]</scope>
    <source>
        <strain evidence="2 3">JUb18</strain>
    </source>
</reference>
<dbReference type="PANTHER" id="PTHR43784:SF2">
    <property type="entry name" value="GDSL-LIKE LIPASE_ACYLHYDROLASE, PUTATIVE (AFU_ORTHOLOGUE AFUA_2G00820)-RELATED"/>
    <property type="match status" value="1"/>
</dbReference>
<keyword evidence="3" id="KW-1185">Reference proteome</keyword>
<dbReference type="Proteomes" id="UP000295601">
    <property type="component" value="Unassembled WGS sequence"/>
</dbReference>
<dbReference type="PANTHER" id="PTHR43784">
    <property type="entry name" value="GDSL-LIKE LIPASE/ACYLHYDROLASE, PUTATIVE (AFU_ORTHOLOGUE AFUA_2G00820)-RELATED"/>
    <property type="match status" value="1"/>
</dbReference>
<sequence>MLESVTRAQAPHPDVAKIRYVAIGDSFTEGVGDEQADGSVRGWADFVAQGLADATGEPVQYANLAIRGRLLAPIIEEQLEPALALQPTLLSFNGGGNDMLRPGTDIPWVVAESKRVLEQVLATNAEPLLLASANPTIGIPSGKKVQVKGDQLTRAAGTLAAGLGVKFCDNWSDPVLAQREYWSHDRLHLSAIGHAHVASNVLRVLGHPTPADWLIDADPVPAPTRREELRYAKDHVLPWIKRRLTGRSSGDGRTAKFADWVWVEPRGHAI</sequence>
<dbReference type="InterPro" id="IPR036514">
    <property type="entry name" value="SGNH_hydro_sf"/>
</dbReference>